<dbReference type="SUPFAM" id="SSF53474">
    <property type="entry name" value="alpha/beta-Hydrolases"/>
    <property type="match status" value="1"/>
</dbReference>
<protein>
    <recommendedName>
        <fullName evidence="10">Fungal lipase-type domain-containing protein</fullName>
    </recommendedName>
</protein>
<dbReference type="GO" id="GO:0004620">
    <property type="term" value="F:phospholipase activity"/>
    <property type="evidence" value="ECO:0000318"/>
    <property type="project" value="GO_Central"/>
</dbReference>
<feature type="region of interest" description="Disordered" evidence="9">
    <location>
        <begin position="118"/>
        <end position="140"/>
    </location>
</feature>
<reference evidence="12" key="3">
    <citation type="submission" date="2020-12" db="UniProtKB">
        <authorList>
            <consortium name="EnsemblPlants"/>
        </authorList>
    </citation>
    <scope>IDENTIFICATION</scope>
</reference>
<evidence type="ECO:0000256" key="3">
    <source>
        <dbReference type="ARBA" id="ARBA00022528"/>
    </source>
</evidence>
<feature type="compositionally biased region" description="Polar residues" evidence="9">
    <location>
        <begin position="24"/>
        <end position="45"/>
    </location>
</feature>
<evidence type="ECO:0000313" key="13">
    <source>
        <dbReference type="Proteomes" id="UP000006727"/>
    </source>
</evidence>
<dbReference type="Pfam" id="PF01764">
    <property type="entry name" value="Lipase_3"/>
    <property type="match status" value="1"/>
</dbReference>
<evidence type="ECO:0000256" key="6">
    <source>
        <dbReference type="ARBA" id="ARBA00022946"/>
    </source>
</evidence>
<dbReference type="OMA" id="LADFMYF"/>
<evidence type="ECO:0000256" key="2">
    <source>
        <dbReference type="ARBA" id="ARBA00010701"/>
    </source>
</evidence>
<keyword evidence="5" id="KW-0378">Hydrolase</keyword>
<dbReference type="OrthoDB" id="438440at2759"/>
<name>A0A2K1IJ89_PHYPA</name>
<dbReference type="Gene3D" id="3.40.50.1820">
    <property type="entry name" value="alpha/beta hydrolase"/>
    <property type="match status" value="1"/>
</dbReference>
<sequence>MGYGSAAVTPSNSNITEHEDAVEINSSLPRMPQGTSLVSAQSDPSVLSKASKDRRHRRHNSMFSIFSNNSVDKQCSVDEGSPSTTKSTTSLKKTASARLKWDWKLGDLWQTRSGKLTDSRKSLSPITDPVSTQPDSHIHSGESVALDRIGSREGGSLHYTSLGIFQSSKFSSSDFETSDRSGSSQSEVEVSRIPLAIRWREIQGLNNWDGLLDPLDEDLRRELLRYGDFAQMCYDNFEDKQWSKYAGSAKYSKQNVFEKLQKPDTGYQVTRYLYVTCENPLPGVIQSSLSSTRWDVQSNWMGFVAVAVDPKEIQRLGRRDIVVSWRGTMETIEWLVDAQIQLAPMTLAPDPQAGCEGNSKPAILKPKVEKGFWSLYTCKRSSSQFNQKSASEQVIRELSRLVTLYKGETLSITITGHSLGGALAILTAYEVAEKGLNKLPSQNGNDSEIIPVTVFSFGSPRIGDAIFKKRFEELDLKALRVVNVHDVVPKAIGGIHPPWSDAYRHVGVELQVNHKLSTYMKRTRDPVDWHSLEGYLHHIDGHQGSKSKEFKLMTGRDYALLNKYSDILKKEYCIPGHWWQSENMGLVLSSEGKWIEPDRPLEDLPSLDNREGFV</sequence>
<evidence type="ECO:0000313" key="11">
    <source>
        <dbReference type="EMBL" id="PNR29339.1"/>
    </source>
</evidence>
<dbReference type="EnsemblPlants" id="Pp3c23_13660V3.3">
    <property type="protein sequence ID" value="Pp3c23_13660V3.3"/>
    <property type="gene ID" value="Pp3c23_13660"/>
</dbReference>
<dbReference type="InterPro" id="IPR029058">
    <property type="entry name" value="AB_hydrolase_fold"/>
</dbReference>
<feature type="domain" description="Fungal lipase-type" evidence="10">
    <location>
        <begin position="322"/>
        <end position="491"/>
    </location>
</feature>
<dbReference type="PANTHER" id="PTHR31403">
    <property type="entry name" value="PHOSPHOLIPASE A1-IBETA2, CHLOROPLASTIC"/>
    <property type="match status" value="1"/>
</dbReference>
<evidence type="ECO:0000256" key="1">
    <source>
        <dbReference type="ARBA" id="ARBA00004229"/>
    </source>
</evidence>
<keyword evidence="4" id="KW-0934">Plastid</keyword>
<dbReference type="EnsemblPlants" id="Pp3c23_13660V3.2">
    <property type="protein sequence ID" value="Pp3c23_13660V3.2"/>
    <property type="gene ID" value="Pp3c23_13660"/>
</dbReference>
<dbReference type="CDD" id="cd00519">
    <property type="entry name" value="Lipase_3"/>
    <property type="match status" value="1"/>
</dbReference>
<keyword evidence="8" id="KW-0443">Lipid metabolism</keyword>
<dbReference type="Gramene" id="Pp3c23_13660V3.2">
    <property type="protein sequence ID" value="Pp3c23_13660V3.2"/>
    <property type="gene ID" value="Pp3c23_13660"/>
</dbReference>
<dbReference type="InterPro" id="IPR002921">
    <property type="entry name" value="Fungal_lipase-type"/>
</dbReference>
<evidence type="ECO:0000256" key="8">
    <source>
        <dbReference type="ARBA" id="ARBA00023098"/>
    </source>
</evidence>
<keyword evidence="13" id="KW-1185">Reference proteome</keyword>
<accession>A0A2K1IJ89</accession>
<dbReference type="Gramene" id="Pp3c23_13660V3.3">
    <property type="protein sequence ID" value="Pp3c23_13660V3.3"/>
    <property type="gene ID" value="Pp3c23_13660"/>
</dbReference>
<reference evidence="11 13" key="2">
    <citation type="journal article" date="2018" name="Plant J.">
        <title>The Physcomitrella patens chromosome-scale assembly reveals moss genome structure and evolution.</title>
        <authorList>
            <person name="Lang D."/>
            <person name="Ullrich K.K."/>
            <person name="Murat F."/>
            <person name="Fuchs J."/>
            <person name="Jenkins J."/>
            <person name="Haas F.B."/>
            <person name="Piednoel M."/>
            <person name="Gundlach H."/>
            <person name="Van Bel M."/>
            <person name="Meyberg R."/>
            <person name="Vives C."/>
            <person name="Morata J."/>
            <person name="Symeonidi A."/>
            <person name="Hiss M."/>
            <person name="Muchero W."/>
            <person name="Kamisugi Y."/>
            <person name="Saleh O."/>
            <person name="Blanc G."/>
            <person name="Decker E.L."/>
            <person name="van Gessel N."/>
            <person name="Grimwood J."/>
            <person name="Hayes R.D."/>
            <person name="Graham S.W."/>
            <person name="Gunter L.E."/>
            <person name="McDaniel S.F."/>
            <person name="Hoernstein S.N.W."/>
            <person name="Larsson A."/>
            <person name="Li F.W."/>
            <person name="Perroud P.F."/>
            <person name="Phillips J."/>
            <person name="Ranjan P."/>
            <person name="Rokshar D.S."/>
            <person name="Rothfels C.J."/>
            <person name="Schneider L."/>
            <person name="Shu S."/>
            <person name="Stevenson D.W."/>
            <person name="Thummler F."/>
            <person name="Tillich M."/>
            <person name="Villarreal Aguilar J.C."/>
            <person name="Widiez T."/>
            <person name="Wong G.K."/>
            <person name="Wymore A."/>
            <person name="Zhang Y."/>
            <person name="Zimmer A.D."/>
            <person name="Quatrano R.S."/>
            <person name="Mayer K.F.X."/>
            <person name="Goodstein D."/>
            <person name="Casacuberta J.M."/>
            <person name="Vandepoele K."/>
            <person name="Reski R."/>
            <person name="Cuming A.C."/>
            <person name="Tuskan G.A."/>
            <person name="Maumus F."/>
            <person name="Salse J."/>
            <person name="Schmutz J."/>
            <person name="Rensing S.A."/>
        </authorList>
    </citation>
    <scope>NUCLEOTIDE SEQUENCE [LARGE SCALE GENOMIC DNA]</scope>
    <source>
        <strain evidence="12 13">cv. Gransden 2004</strain>
    </source>
</reference>
<evidence type="ECO:0000256" key="7">
    <source>
        <dbReference type="ARBA" id="ARBA00022963"/>
    </source>
</evidence>
<proteinExistence type="inferred from homology"/>
<dbReference type="AlphaFoldDB" id="A0A2K1IJ89"/>
<dbReference type="GO" id="GO:0016042">
    <property type="term" value="P:lipid catabolic process"/>
    <property type="evidence" value="ECO:0007669"/>
    <property type="project" value="UniProtKB-KW"/>
</dbReference>
<evidence type="ECO:0000313" key="12">
    <source>
        <dbReference type="EnsemblPlants" id="Pp3c23_13660V3.1"/>
    </source>
</evidence>
<evidence type="ECO:0000259" key="10">
    <source>
        <dbReference type="Pfam" id="PF01764"/>
    </source>
</evidence>
<dbReference type="RefSeq" id="XP_024362414.1">
    <property type="nucleotide sequence ID" value="XM_024506646.2"/>
</dbReference>
<comment type="similarity">
    <text evidence="2">Belongs to the AB hydrolase superfamily. Lipase family.</text>
</comment>
<keyword evidence="3" id="KW-0150">Chloroplast</keyword>
<dbReference type="EnsemblPlants" id="Pp3c23_13660V3.1">
    <property type="protein sequence ID" value="Pp3c23_13660V3.1"/>
    <property type="gene ID" value="Pp3c23_13660"/>
</dbReference>
<dbReference type="EMBL" id="ABEU02000023">
    <property type="protein sequence ID" value="PNR29339.1"/>
    <property type="molecule type" value="Genomic_DNA"/>
</dbReference>
<evidence type="ECO:0000256" key="4">
    <source>
        <dbReference type="ARBA" id="ARBA00022640"/>
    </source>
</evidence>
<organism evidence="11">
    <name type="scientific">Physcomitrium patens</name>
    <name type="common">Spreading-leaved earth moss</name>
    <name type="synonym">Physcomitrella patens</name>
    <dbReference type="NCBI Taxonomy" id="3218"/>
    <lineage>
        <taxon>Eukaryota</taxon>
        <taxon>Viridiplantae</taxon>
        <taxon>Streptophyta</taxon>
        <taxon>Embryophyta</taxon>
        <taxon>Bryophyta</taxon>
        <taxon>Bryophytina</taxon>
        <taxon>Bryopsida</taxon>
        <taxon>Funariidae</taxon>
        <taxon>Funariales</taxon>
        <taxon>Funariaceae</taxon>
        <taxon>Physcomitrium</taxon>
    </lineage>
</organism>
<dbReference type="GeneID" id="112275904"/>
<comment type="subcellular location">
    <subcellularLocation>
        <location evidence="1">Plastid</location>
        <location evidence="1">Chloroplast</location>
    </subcellularLocation>
</comment>
<dbReference type="PaxDb" id="3218-PP1S294_49V6.1"/>
<gene>
    <name evidence="12" type="primary">LOC112275904</name>
    <name evidence="11" type="ORF">PHYPA_028031</name>
</gene>
<dbReference type="PANTHER" id="PTHR31403:SF7">
    <property type="entry name" value="PHOSPHOLIPASE A1-IGAMMA3, CHLOROPLASTIC"/>
    <property type="match status" value="1"/>
</dbReference>
<dbReference type="Gramene" id="Pp3c23_13660V3.1">
    <property type="protein sequence ID" value="Pp3c23_13660V3.1"/>
    <property type="gene ID" value="Pp3c23_13660"/>
</dbReference>
<feature type="region of interest" description="Disordered" evidence="9">
    <location>
        <begin position="1"/>
        <end position="55"/>
    </location>
</feature>
<dbReference type="Proteomes" id="UP000006727">
    <property type="component" value="Chromosome 23"/>
</dbReference>
<feature type="compositionally biased region" description="Polar residues" evidence="9">
    <location>
        <begin position="122"/>
        <end position="135"/>
    </location>
</feature>
<dbReference type="FunFam" id="3.40.50.1820:FF:000065">
    <property type="entry name" value="Phospholipase A1-II 3"/>
    <property type="match status" value="1"/>
</dbReference>
<evidence type="ECO:0000256" key="9">
    <source>
        <dbReference type="SAM" id="MobiDB-lite"/>
    </source>
</evidence>
<evidence type="ECO:0000256" key="5">
    <source>
        <dbReference type="ARBA" id="ARBA00022801"/>
    </source>
</evidence>
<keyword evidence="6" id="KW-0809">Transit peptide</keyword>
<keyword evidence="7" id="KW-0442">Lipid degradation</keyword>
<dbReference type="GO" id="GO:0009507">
    <property type="term" value="C:chloroplast"/>
    <property type="evidence" value="ECO:0007669"/>
    <property type="project" value="UniProtKB-SubCell"/>
</dbReference>
<dbReference type="GO" id="GO:0008970">
    <property type="term" value="F:phospholipase A1 activity"/>
    <property type="evidence" value="ECO:0007669"/>
    <property type="project" value="UniProtKB-ARBA"/>
</dbReference>
<reference evidence="11 13" key="1">
    <citation type="journal article" date="2008" name="Science">
        <title>The Physcomitrella genome reveals evolutionary insights into the conquest of land by plants.</title>
        <authorList>
            <person name="Rensing S."/>
            <person name="Lang D."/>
            <person name="Zimmer A."/>
            <person name="Terry A."/>
            <person name="Salamov A."/>
            <person name="Shapiro H."/>
            <person name="Nishiyama T."/>
            <person name="Perroud P.-F."/>
            <person name="Lindquist E."/>
            <person name="Kamisugi Y."/>
            <person name="Tanahashi T."/>
            <person name="Sakakibara K."/>
            <person name="Fujita T."/>
            <person name="Oishi K."/>
            <person name="Shin-I T."/>
            <person name="Kuroki Y."/>
            <person name="Toyoda A."/>
            <person name="Suzuki Y."/>
            <person name="Hashimoto A."/>
            <person name="Yamaguchi K."/>
            <person name="Sugano A."/>
            <person name="Kohara Y."/>
            <person name="Fujiyama A."/>
            <person name="Anterola A."/>
            <person name="Aoki S."/>
            <person name="Ashton N."/>
            <person name="Barbazuk W.B."/>
            <person name="Barker E."/>
            <person name="Bennetzen J."/>
            <person name="Bezanilla M."/>
            <person name="Blankenship R."/>
            <person name="Cho S.H."/>
            <person name="Dutcher S."/>
            <person name="Estelle M."/>
            <person name="Fawcett J.A."/>
            <person name="Gundlach H."/>
            <person name="Hanada K."/>
            <person name="Heyl A."/>
            <person name="Hicks K.A."/>
            <person name="Hugh J."/>
            <person name="Lohr M."/>
            <person name="Mayer K."/>
            <person name="Melkozernov A."/>
            <person name="Murata T."/>
            <person name="Nelson D."/>
            <person name="Pils B."/>
            <person name="Prigge M."/>
            <person name="Reiss B."/>
            <person name="Renner T."/>
            <person name="Rombauts S."/>
            <person name="Rushton P."/>
            <person name="Sanderfoot A."/>
            <person name="Schween G."/>
            <person name="Shiu S.-H."/>
            <person name="Stueber K."/>
            <person name="Theodoulou F.L."/>
            <person name="Tu H."/>
            <person name="Van de Peer Y."/>
            <person name="Verrier P.J."/>
            <person name="Waters E."/>
            <person name="Wood A."/>
            <person name="Yang L."/>
            <person name="Cove D."/>
            <person name="Cuming A."/>
            <person name="Hasebe M."/>
            <person name="Lucas S."/>
            <person name="Mishler D.B."/>
            <person name="Reski R."/>
            <person name="Grigoriev I."/>
            <person name="Quatrano R.S."/>
            <person name="Boore J.L."/>
        </authorList>
    </citation>
    <scope>NUCLEOTIDE SEQUENCE [LARGE SCALE GENOMIC DNA]</scope>
    <source>
        <strain evidence="12 13">cv. Gransden 2004</strain>
    </source>
</reference>